<dbReference type="Pfam" id="PF02631">
    <property type="entry name" value="RecX_HTH2"/>
    <property type="match status" value="1"/>
</dbReference>
<evidence type="ECO:0000313" key="9">
    <source>
        <dbReference type="Proteomes" id="UP000091857"/>
    </source>
</evidence>
<feature type="domain" description="RecX first three-helical" evidence="7">
    <location>
        <begin position="167"/>
        <end position="200"/>
    </location>
</feature>
<dbReference type="Gramene" id="Manes.01G004100.1.v8.1">
    <property type="protein sequence ID" value="Manes.01G004100.1.v8.1.CDS"/>
    <property type="gene ID" value="Manes.01G004100.v8.1"/>
</dbReference>
<name>A0A2C9WJ23_MANES</name>
<evidence type="ECO:0000256" key="2">
    <source>
        <dbReference type="ARBA" id="ARBA00009695"/>
    </source>
</evidence>
<feature type="domain" description="RecX second three-helical" evidence="5">
    <location>
        <begin position="210"/>
        <end position="250"/>
    </location>
</feature>
<dbReference type="Pfam" id="PF21982">
    <property type="entry name" value="RecX_HTH1"/>
    <property type="match status" value="1"/>
</dbReference>
<feature type="domain" description="RecX third three-helical" evidence="6">
    <location>
        <begin position="275"/>
        <end position="317"/>
    </location>
</feature>
<dbReference type="InterPro" id="IPR053925">
    <property type="entry name" value="RecX_HTH_3rd"/>
</dbReference>
<reference evidence="9" key="1">
    <citation type="journal article" date="2016" name="Nat. Biotechnol.">
        <title>Sequencing wild and cultivated cassava and related species reveals extensive interspecific hybridization and genetic diversity.</title>
        <authorList>
            <person name="Bredeson J.V."/>
            <person name="Lyons J.B."/>
            <person name="Prochnik S.E."/>
            <person name="Wu G.A."/>
            <person name="Ha C.M."/>
            <person name="Edsinger-Gonzales E."/>
            <person name="Grimwood J."/>
            <person name="Schmutz J."/>
            <person name="Rabbi I.Y."/>
            <person name="Egesi C."/>
            <person name="Nauluvula P."/>
            <person name="Lebot V."/>
            <person name="Ndunguru J."/>
            <person name="Mkamilo G."/>
            <person name="Bart R.S."/>
            <person name="Setter T.L."/>
            <person name="Gleadow R.M."/>
            <person name="Kulakow P."/>
            <person name="Ferguson M.E."/>
            <person name="Rounsley S."/>
            <person name="Rokhsar D.S."/>
        </authorList>
    </citation>
    <scope>NUCLEOTIDE SEQUENCE [LARGE SCALE GENOMIC DNA]</scope>
    <source>
        <strain evidence="9">cv. AM560-2</strain>
    </source>
</reference>
<dbReference type="InterPro" id="IPR003783">
    <property type="entry name" value="Regulatory_RecX"/>
</dbReference>
<dbReference type="AlphaFoldDB" id="A0A2C9WJ23"/>
<evidence type="ECO:0000259" key="5">
    <source>
        <dbReference type="Pfam" id="PF02631"/>
    </source>
</evidence>
<sequence length="327" mass="37233">MAMLAGNLASKISLHLQCRVFSIPWVKRSPVILCLKGREHISSSVPVRYIPKSSSEVNELEKSLPANGSEKWLFDKSWDGYGRTSVSNEEAQNGNQMYKKGFSLGDPQQAFSGLEEEINHKPKVKMIECKLMEEPKEVIEETAIQHESATSKKNVQVGKTMLDAEKMAIELLAKRAYTAVELRKKLHVKRYPPDIIETLITDFQSRGLINDSLYAETFSRSRWSSSSWGPKRIKQALFRKGVSNADAEKAVKLVFEDGECTGQELKLGLSKLSMDHLFVQASKQWLRGQDVPEETRKSRIIRWLQYRGFNWGVISFILKKLESQYSS</sequence>
<proteinExistence type="inferred from homology"/>
<dbReference type="HAMAP" id="MF_01114">
    <property type="entry name" value="RecX"/>
    <property type="match status" value="1"/>
</dbReference>
<dbReference type="STRING" id="3983.A0A2C9WJ23"/>
<comment type="subcellular location">
    <subcellularLocation>
        <location evidence="1">Cytoplasm</location>
    </subcellularLocation>
</comment>
<dbReference type="Pfam" id="PF21981">
    <property type="entry name" value="RecX_HTH3"/>
    <property type="match status" value="1"/>
</dbReference>
<comment type="caution">
    <text evidence="8">The sequence shown here is derived from an EMBL/GenBank/DDBJ whole genome shotgun (WGS) entry which is preliminary data.</text>
</comment>
<dbReference type="EMBL" id="CM004387">
    <property type="protein sequence ID" value="OAY59101.1"/>
    <property type="molecule type" value="Genomic_DNA"/>
</dbReference>
<accession>A0A2C9WJ23</accession>
<keyword evidence="9" id="KW-1185">Reference proteome</keyword>
<evidence type="ECO:0000256" key="4">
    <source>
        <dbReference type="ARBA" id="ARBA00022490"/>
    </source>
</evidence>
<evidence type="ECO:0000313" key="8">
    <source>
        <dbReference type="EMBL" id="OAY59101.1"/>
    </source>
</evidence>
<dbReference type="InterPro" id="IPR053926">
    <property type="entry name" value="RecX_HTH_1st"/>
</dbReference>
<comment type="similarity">
    <text evidence="2">Belongs to the RecX family.</text>
</comment>
<dbReference type="OrthoDB" id="543346at2759"/>
<evidence type="ECO:0000256" key="1">
    <source>
        <dbReference type="ARBA" id="ARBA00004496"/>
    </source>
</evidence>
<dbReference type="GO" id="GO:0005737">
    <property type="term" value="C:cytoplasm"/>
    <property type="evidence" value="ECO:0007669"/>
    <property type="project" value="UniProtKB-SubCell"/>
</dbReference>
<protein>
    <recommendedName>
        <fullName evidence="3">Regulatory protein RecX</fullName>
    </recommendedName>
</protein>
<evidence type="ECO:0000259" key="6">
    <source>
        <dbReference type="Pfam" id="PF21981"/>
    </source>
</evidence>
<dbReference type="GO" id="GO:0006282">
    <property type="term" value="P:regulation of DNA repair"/>
    <property type="evidence" value="ECO:0007669"/>
    <property type="project" value="InterPro"/>
</dbReference>
<dbReference type="PANTHER" id="PTHR33602">
    <property type="entry name" value="REGULATORY PROTEIN RECX FAMILY PROTEIN"/>
    <property type="match status" value="1"/>
</dbReference>
<keyword evidence="4" id="KW-0963">Cytoplasm</keyword>
<dbReference type="Gene3D" id="1.10.10.10">
    <property type="entry name" value="Winged helix-like DNA-binding domain superfamily/Winged helix DNA-binding domain"/>
    <property type="match status" value="3"/>
</dbReference>
<dbReference type="InterPro" id="IPR036388">
    <property type="entry name" value="WH-like_DNA-bd_sf"/>
</dbReference>
<evidence type="ECO:0000256" key="3">
    <source>
        <dbReference type="ARBA" id="ARBA00018111"/>
    </source>
</evidence>
<organism evidence="8 9">
    <name type="scientific">Manihot esculenta</name>
    <name type="common">Cassava</name>
    <name type="synonym">Jatropha manihot</name>
    <dbReference type="NCBI Taxonomy" id="3983"/>
    <lineage>
        <taxon>Eukaryota</taxon>
        <taxon>Viridiplantae</taxon>
        <taxon>Streptophyta</taxon>
        <taxon>Embryophyta</taxon>
        <taxon>Tracheophyta</taxon>
        <taxon>Spermatophyta</taxon>
        <taxon>Magnoliopsida</taxon>
        <taxon>eudicotyledons</taxon>
        <taxon>Gunneridae</taxon>
        <taxon>Pentapetalae</taxon>
        <taxon>rosids</taxon>
        <taxon>fabids</taxon>
        <taxon>Malpighiales</taxon>
        <taxon>Euphorbiaceae</taxon>
        <taxon>Crotonoideae</taxon>
        <taxon>Manihoteae</taxon>
        <taxon>Manihot</taxon>
    </lineage>
</organism>
<dbReference type="Proteomes" id="UP000091857">
    <property type="component" value="Chromosome 1"/>
</dbReference>
<dbReference type="PANTHER" id="PTHR33602:SF1">
    <property type="entry name" value="REGULATORY PROTEIN RECX FAMILY PROTEIN"/>
    <property type="match status" value="1"/>
</dbReference>
<dbReference type="InterPro" id="IPR053924">
    <property type="entry name" value="RecX_HTH_2nd"/>
</dbReference>
<gene>
    <name evidence="8" type="ORF">MANES_01G004100v8</name>
</gene>
<evidence type="ECO:0000259" key="7">
    <source>
        <dbReference type="Pfam" id="PF21982"/>
    </source>
</evidence>